<proteinExistence type="predicted"/>
<evidence type="ECO:0000256" key="1">
    <source>
        <dbReference type="PROSITE-ProRule" id="PRU00235"/>
    </source>
</evidence>
<keyword evidence="2" id="KW-1133">Transmembrane helix</keyword>
<dbReference type="InterPro" id="IPR009091">
    <property type="entry name" value="RCC1/BLIP-II"/>
</dbReference>
<protein>
    <submittedName>
        <fullName evidence="4">Regulator of chromosome condensation domain containing protein</fullName>
    </submittedName>
</protein>
<dbReference type="Pfam" id="PF00651">
    <property type="entry name" value="BTB"/>
    <property type="match status" value="1"/>
</dbReference>
<feature type="repeat" description="RCC1" evidence="1">
    <location>
        <begin position="417"/>
        <end position="491"/>
    </location>
</feature>
<dbReference type="Proteomes" id="UP000828236">
    <property type="component" value="Unassembled WGS sequence"/>
</dbReference>
<dbReference type="PANTHER" id="PTHR45982">
    <property type="entry name" value="REGULATOR OF CHROMOSOME CONDENSATION"/>
    <property type="match status" value="1"/>
</dbReference>
<dbReference type="PROSITE" id="PS00626">
    <property type="entry name" value="RCC1_2"/>
    <property type="match status" value="1"/>
</dbReference>
<dbReference type="PANTHER" id="PTHR45982:SF1">
    <property type="entry name" value="REGULATOR OF CHROMOSOME CONDENSATION"/>
    <property type="match status" value="1"/>
</dbReference>
<feature type="domain" description="BTB" evidence="3">
    <location>
        <begin position="768"/>
        <end position="844"/>
    </location>
</feature>
<gene>
    <name evidence="4" type="ORF">HUG17_7516</name>
</gene>
<dbReference type="Pfam" id="PF00415">
    <property type="entry name" value="RCC1"/>
    <property type="match status" value="1"/>
</dbReference>
<organism evidence="4">
    <name type="scientific">Dermatophagoides farinae</name>
    <name type="common">American house dust mite</name>
    <dbReference type="NCBI Taxonomy" id="6954"/>
    <lineage>
        <taxon>Eukaryota</taxon>
        <taxon>Metazoa</taxon>
        <taxon>Ecdysozoa</taxon>
        <taxon>Arthropoda</taxon>
        <taxon>Chelicerata</taxon>
        <taxon>Arachnida</taxon>
        <taxon>Acari</taxon>
        <taxon>Acariformes</taxon>
        <taxon>Sarcoptiformes</taxon>
        <taxon>Astigmata</taxon>
        <taxon>Psoroptidia</taxon>
        <taxon>Analgoidea</taxon>
        <taxon>Pyroglyphidae</taxon>
        <taxon>Dermatophagoidinae</taxon>
        <taxon>Dermatophagoides</taxon>
    </lineage>
</organism>
<dbReference type="InterPro" id="IPR011333">
    <property type="entry name" value="SKP1/BTB/POZ_sf"/>
</dbReference>
<dbReference type="Gene3D" id="2.130.10.30">
    <property type="entry name" value="Regulator of chromosome condensation 1/beta-lactamase-inhibitor protein II"/>
    <property type="match status" value="1"/>
</dbReference>
<dbReference type="SUPFAM" id="SSF54695">
    <property type="entry name" value="POZ domain"/>
    <property type="match status" value="1"/>
</dbReference>
<feature type="transmembrane region" description="Helical" evidence="2">
    <location>
        <begin position="283"/>
        <end position="309"/>
    </location>
</feature>
<reference evidence="4" key="2">
    <citation type="journal article" date="2021" name="World Allergy Organ. J.">
        <title>Chromosome-level assembly of Dermatophagoides farinae genome and transcriptome reveals two novel allergens Der f 37 and Der f 39.</title>
        <authorList>
            <person name="Chen J."/>
            <person name="Cai Z."/>
            <person name="Fan D."/>
            <person name="Hu J."/>
            <person name="Hou Y."/>
            <person name="He Y."/>
            <person name="Zhang Z."/>
            <person name="Zhao Z."/>
            <person name="Gao P."/>
            <person name="Hu W."/>
            <person name="Sun J."/>
            <person name="Li J."/>
            <person name="Ji K."/>
        </authorList>
    </citation>
    <scope>NUCLEOTIDE SEQUENCE</scope>
    <source>
        <strain evidence="4">JKM2019</strain>
    </source>
</reference>
<dbReference type="SUPFAM" id="SSF50985">
    <property type="entry name" value="RCC1/BLIP-II"/>
    <property type="match status" value="1"/>
</dbReference>
<dbReference type="PROSITE" id="PS50097">
    <property type="entry name" value="BTB"/>
    <property type="match status" value="1"/>
</dbReference>
<feature type="repeat" description="RCC1" evidence="1">
    <location>
        <begin position="492"/>
        <end position="540"/>
    </location>
</feature>
<evidence type="ECO:0000256" key="2">
    <source>
        <dbReference type="SAM" id="Phobius"/>
    </source>
</evidence>
<accession>A0A9D4NT80</accession>
<dbReference type="EMBL" id="SDOV01000009">
    <property type="protein sequence ID" value="KAH7637310.1"/>
    <property type="molecule type" value="Genomic_DNA"/>
</dbReference>
<dbReference type="InterPro" id="IPR000210">
    <property type="entry name" value="BTB/POZ_dom"/>
</dbReference>
<comment type="caution">
    <text evidence="4">The sequence shown here is derived from an EMBL/GenBank/DDBJ whole genome shotgun (WGS) entry which is preliminary data.</text>
</comment>
<dbReference type="Gene3D" id="3.30.710.10">
    <property type="entry name" value="Potassium Channel Kv1.1, Chain A"/>
    <property type="match status" value="1"/>
</dbReference>
<dbReference type="PROSITE" id="PS50012">
    <property type="entry name" value="RCC1_3"/>
    <property type="match status" value="2"/>
</dbReference>
<reference evidence="4" key="1">
    <citation type="submission" date="2020-06" db="EMBL/GenBank/DDBJ databases">
        <authorList>
            <person name="Ji K."/>
            <person name="Li J."/>
        </authorList>
    </citation>
    <scope>NUCLEOTIDE SEQUENCE</scope>
    <source>
        <strain evidence="4">JKM2019</strain>
        <tissue evidence="4">Whole body</tissue>
    </source>
</reference>
<keyword evidence="2" id="KW-0812">Transmembrane</keyword>
<dbReference type="InterPro" id="IPR000408">
    <property type="entry name" value="Reg_chr_condens"/>
</dbReference>
<dbReference type="AlphaFoldDB" id="A0A9D4NT80"/>
<name>A0A9D4NT80_DERFA</name>
<dbReference type="SMART" id="SM00225">
    <property type="entry name" value="BTB"/>
    <property type="match status" value="1"/>
</dbReference>
<keyword evidence="2" id="KW-0472">Membrane</keyword>
<evidence type="ECO:0000259" key="3">
    <source>
        <dbReference type="PROSITE" id="PS50097"/>
    </source>
</evidence>
<evidence type="ECO:0000313" key="4">
    <source>
        <dbReference type="EMBL" id="KAH7637310.1"/>
    </source>
</evidence>
<dbReference type="InterPro" id="IPR051553">
    <property type="entry name" value="Ran_GTPase-activating"/>
</dbReference>
<sequence>MTNETQTDDDNKITTTAQPKDETCETLHNHNGAKLNILAVGRTPTRMLLITMDFYVYDVPIDSIDTAINKLYLRTKPIPMSEKYPVLFNDQRFQQIKDVIFNSFIMTDADSEWICITTKSSETRYSGINYDIKDPNVYYGWKFFDYWREVLISTIETCIYYALRHNQGNLEITRYQCRGGDRIRTRPRIIRLMSFRPICFDNTGQKITVERHRCRSANPVRWPVLKGFTDGGKFYLFGQYYIYIFDENVFREQGSSYPVTKRSYDSFFNCAGYIPAGQVSRSLFLWIIVAILLLLLILLMILWCILAAAHHHRRHRSSLSLDKKTARSGFEGGGGGVGVGPPRNRSMMLTHGLSMRSRLQTRKLSSNSKNITTKPGAVSCTTAVSGRSMPATVRTGFNHRASSNNPSNRFKSLTPRIQIYGYGRNPYGMLGVPFDDLRQKYLGLLRFYCCNNHHSSSCPFVNEPRELTKLRFINIIALSKGDKHMMALSEFGDLYGWGANHSGQLGIGWYRMGASEPTLILHDVQKVCCGPKHTVALIMDGSIRIWGKFPGCPHNFTPERLIRSPSSMIDLITTKFLTIAYNNCFDDNDKGAFYVWGDLKHFGLSGSSSTVRLTYKRSDYSKIFKIIPIGANKIMVLTQEGHASIVAIQNERVRSIRNPFRSIDFIDFCIDIPEDPNVAIIRTSDSCGGECFVWDDNDNRQSPSGNSRNNLFSTKIGSLADTTCLYSSAFTPQLTRLPPKLLSIDFQTTNKTVNHLHSIFEFNDPRESDLIFRFKHYQSKPIYVHQTVLMKYSNYFYWKLSTMSNNTNNGGSQIMTIMIDDQTAYISMFTYLRYIYTKKISFNQFDDKMISEMYHLSCKYSDQEFIGQIIDHLYGKISHYHHQPHS</sequence>